<comment type="caution">
    <text evidence="5">The sequence shown here is derived from an EMBL/GenBank/DDBJ whole genome shotgun (WGS) entry which is preliminary data.</text>
</comment>
<dbReference type="Pfam" id="PF08450">
    <property type="entry name" value="SGL"/>
    <property type="match status" value="1"/>
</dbReference>
<feature type="binding site" evidence="3">
    <location>
        <position position="193"/>
    </location>
    <ligand>
        <name>a divalent metal cation</name>
        <dbReference type="ChEBI" id="CHEBI:60240"/>
    </ligand>
</feature>
<dbReference type="InterPro" id="IPR013658">
    <property type="entry name" value="SGL"/>
</dbReference>
<feature type="domain" description="SMP-30/Gluconolactonase/LRE-like region" evidence="4">
    <location>
        <begin position="13"/>
        <end position="250"/>
    </location>
</feature>
<evidence type="ECO:0000313" key="5">
    <source>
        <dbReference type="EMBL" id="NNU79845.1"/>
    </source>
</evidence>
<dbReference type="GO" id="GO:0019853">
    <property type="term" value="P:L-ascorbic acid biosynthetic process"/>
    <property type="evidence" value="ECO:0007669"/>
    <property type="project" value="TreeGrafter"/>
</dbReference>
<evidence type="ECO:0000256" key="3">
    <source>
        <dbReference type="PIRSR" id="PIRSR605511-2"/>
    </source>
</evidence>
<dbReference type="Gene3D" id="2.120.10.30">
    <property type="entry name" value="TolB, C-terminal domain"/>
    <property type="match status" value="1"/>
</dbReference>
<feature type="binding site" evidence="3">
    <location>
        <position position="96"/>
    </location>
    <ligand>
        <name>substrate</name>
    </ligand>
</feature>
<dbReference type="GO" id="GO:0004341">
    <property type="term" value="F:gluconolactonase activity"/>
    <property type="evidence" value="ECO:0007669"/>
    <property type="project" value="TreeGrafter"/>
</dbReference>
<keyword evidence="6" id="KW-1185">Reference proteome</keyword>
<feature type="active site" description="Proton donor/acceptor" evidence="2">
    <location>
        <position position="193"/>
    </location>
</feature>
<gene>
    <name evidence="5" type="ORF">HMH01_05255</name>
</gene>
<reference evidence="5 6" key="1">
    <citation type="submission" date="2020-05" db="EMBL/GenBank/DDBJ databases">
        <title>Gimesia benthica sp. nov., a novel planctomycete isolated from a deep-sea water sample of the Northwest Indian Ocean.</title>
        <authorList>
            <person name="Wang J."/>
            <person name="Ruan C."/>
            <person name="Song L."/>
            <person name="Zhu Y."/>
            <person name="Li A."/>
            <person name="Zheng X."/>
            <person name="Wang L."/>
            <person name="Lu Z."/>
            <person name="Huang Y."/>
            <person name="Du W."/>
            <person name="Zhou Y."/>
            <person name="Huang L."/>
            <person name="Dai X."/>
        </authorList>
    </citation>
    <scope>NUCLEOTIDE SEQUENCE [LARGE SCALE GENOMIC DNA]</scope>
    <source>
        <strain evidence="5 6">YYQ-30</strain>
    </source>
</reference>
<evidence type="ECO:0000256" key="2">
    <source>
        <dbReference type="PIRSR" id="PIRSR605511-1"/>
    </source>
</evidence>
<dbReference type="InterPro" id="IPR005511">
    <property type="entry name" value="SMP-30"/>
</dbReference>
<proteinExistence type="inferred from homology"/>
<feature type="binding site" evidence="3">
    <location>
        <position position="98"/>
    </location>
    <ligand>
        <name>substrate</name>
    </ligand>
</feature>
<dbReference type="InterPro" id="IPR011042">
    <property type="entry name" value="6-blade_b-propeller_TolB-like"/>
</dbReference>
<feature type="binding site" evidence="3">
    <location>
        <position position="15"/>
    </location>
    <ligand>
        <name>a divalent metal cation</name>
        <dbReference type="ChEBI" id="CHEBI:60240"/>
    </ligand>
</feature>
<keyword evidence="3" id="KW-0479">Metal-binding</keyword>
<dbReference type="PANTHER" id="PTHR10907:SF47">
    <property type="entry name" value="REGUCALCIN"/>
    <property type="match status" value="1"/>
</dbReference>
<dbReference type="GO" id="GO:0005509">
    <property type="term" value="F:calcium ion binding"/>
    <property type="evidence" value="ECO:0007669"/>
    <property type="project" value="TreeGrafter"/>
</dbReference>
<protein>
    <submittedName>
        <fullName evidence="5">SMP-30/gluconolactonase/LRE family protein</fullName>
    </submittedName>
</protein>
<comment type="similarity">
    <text evidence="1">Belongs to the SMP-30/CGR1 family.</text>
</comment>
<sequence>MQAGLFREMRCELGEGALWDGTHLWFFDITGCMLYRLDPEGKTLESWEGGQMASAAARTSTGALLIATETGLMLFDPDTHAGDTLCPLEADNPATRSNDGRADRQGGFWIGTMGKQGEHEAGALYRWYRGALRCLRRGLTTPNAICFSPDGRCAYFADTRLATIYRWLLGPEGWPIGAPEVFHVVDDPTARPDGAVTDESGALWVALWGGSRVIRIGTNGLAREQVTLPVSRPTCPALTPDGRLFVTSARQGLDAGTLETEPLAGSIFTARLPIGALPEPEVIL</sequence>
<feature type="binding site" evidence="3">
    <location>
        <position position="143"/>
    </location>
    <ligand>
        <name>a divalent metal cation</name>
        <dbReference type="ChEBI" id="CHEBI:60240"/>
    </ligand>
</feature>
<dbReference type="AlphaFoldDB" id="A0A849L0S4"/>
<dbReference type="PANTHER" id="PTHR10907">
    <property type="entry name" value="REGUCALCIN"/>
    <property type="match status" value="1"/>
</dbReference>
<dbReference type="PRINTS" id="PR01790">
    <property type="entry name" value="SMP30FAMILY"/>
</dbReference>
<evidence type="ECO:0000256" key="1">
    <source>
        <dbReference type="ARBA" id="ARBA00008853"/>
    </source>
</evidence>
<keyword evidence="3" id="KW-0862">Zinc</keyword>
<evidence type="ECO:0000259" key="4">
    <source>
        <dbReference type="Pfam" id="PF08450"/>
    </source>
</evidence>
<comment type="cofactor">
    <cofactor evidence="3">
        <name>Zn(2+)</name>
        <dbReference type="ChEBI" id="CHEBI:29105"/>
    </cofactor>
    <text evidence="3">Binds 1 divalent metal cation per subunit.</text>
</comment>
<dbReference type="EMBL" id="JABFBC010000001">
    <property type="protein sequence ID" value="NNU79845.1"/>
    <property type="molecule type" value="Genomic_DNA"/>
</dbReference>
<dbReference type="SUPFAM" id="SSF63829">
    <property type="entry name" value="Calcium-dependent phosphotriesterase"/>
    <property type="match status" value="1"/>
</dbReference>
<dbReference type="Proteomes" id="UP000572377">
    <property type="component" value="Unassembled WGS sequence"/>
</dbReference>
<accession>A0A849L0S4</accession>
<evidence type="ECO:0000313" key="6">
    <source>
        <dbReference type="Proteomes" id="UP000572377"/>
    </source>
</evidence>
<organism evidence="5 6">
    <name type="scientific">Halovulum dunhuangense</name>
    <dbReference type="NCBI Taxonomy" id="1505036"/>
    <lineage>
        <taxon>Bacteria</taxon>
        <taxon>Pseudomonadati</taxon>
        <taxon>Pseudomonadota</taxon>
        <taxon>Alphaproteobacteria</taxon>
        <taxon>Rhodobacterales</taxon>
        <taxon>Paracoccaceae</taxon>
        <taxon>Halovulum</taxon>
    </lineage>
</organism>
<name>A0A849L0S4_9RHOB</name>